<feature type="compositionally biased region" description="Low complexity" evidence="2">
    <location>
        <begin position="1"/>
        <end position="17"/>
    </location>
</feature>
<dbReference type="Pfam" id="PF00098">
    <property type="entry name" value="zf-CCHC"/>
    <property type="match status" value="1"/>
</dbReference>
<gene>
    <name evidence="5" type="primary">LOC111435758</name>
</gene>
<feature type="region of interest" description="Disordered" evidence="2">
    <location>
        <begin position="1"/>
        <end position="23"/>
    </location>
</feature>
<dbReference type="Gene3D" id="4.10.60.10">
    <property type="entry name" value="Zinc finger, CCHC-type"/>
    <property type="match status" value="1"/>
</dbReference>
<dbReference type="PROSITE" id="PS50158">
    <property type="entry name" value="ZF_CCHC"/>
    <property type="match status" value="1"/>
</dbReference>
<evidence type="ECO:0000259" key="3">
    <source>
        <dbReference type="PROSITE" id="PS50158"/>
    </source>
</evidence>
<keyword evidence="1" id="KW-0479">Metal-binding</keyword>
<name>A0A6J1EQW7_CUCMO</name>
<dbReference type="Proteomes" id="UP000504609">
    <property type="component" value="Unplaced"/>
</dbReference>
<evidence type="ECO:0000313" key="4">
    <source>
        <dbReference type="Proteomes" id="UP000504609"/>
    </source>
</evidence>
<evidence type="ECO:0000313" key="5">
    <source>
        <dbReference type="RefSeq" id="XP_022929048.1"/>
    </source>
</evidence>
<dbReference type="GO" id="GO:0008270">
    <property type="term" value="F:zinc ion binding"/>
    <property type="evidence" value="ECO:0007669"/>
    <property type="project" value="UniProtKB-KW"/>
</dbReference>
<dbReference type="PANTHER" id="PTHR34482">
    <property type="entry name" value="DNA DAMAGE-INDUCIBLE PROTEIN 1-LIKE"/>
    <property type="match status" value="1"/>
</dbReference>
<sequence length="438" mass="49888">MDSFSSPSSGSSSQFSPNEFRDQLKTQLAQAYAEEFLESMPPRTRGGEIWGRPPPRGRRSVRRGRGSKRDNSVNQPDVTVPLLPPAIPLAAPNPTAALIEALQAVVQIMMTTQRANASSSTRQAKCLRDFKRVDPQTFNGSSDDPTETQLWLRSIETMFELINCPDDQKVRCATFMLRDDAELWWQSTSEIISPEGCVISWAEFKDAFMEEYYSEDIQLRMQQKFTQLCQRGRSVTTYAREFIRMKHFAPELVNTDYRTTWWFVRGLDKRIRHIVEAISPATYAVALRAAKAMEGVEESPEPPPPIVKRKRRHDQVDRHDPLPSKPQRRPDRQYRYTRRGQQRNGSRPDNRPQCNECGKNHWGRCLAHTRACFQCGKEGHIAKDCQGGCANDSGNQQRRLSIADRPTQNYPSTRAYAFTGKDIGNSDAAVTDLKSEVL</sequence>
<accession>A0A6J1EQW7</accession>
<dbReference type="SMART" id="SM00343">
    <property type="entry name" value="ZnF_C2HC"/>
    <property type="match status" value="1"/>
</dbReference>
<feature type="region of interest" description="Disordered" evidence="2">
    <location>
        <begin position="294"/>
        <end position="353"/>
    </location>
</feature>
<dbReference type="RefSeq" id="XP_022929048.1">
    <property type="nucleotide sequence ID" value="XM_023073280.1"/>
</dbReference>
<feature type="compositionally biased region" description="Basic residues" evidence="2">
    <location>
        <begin position="55"/>
        <end position="66"/>
    </location>
</feature>
<dbReference type="InterPro" id="IPR001878">
    <property type="entry name" value="Znf_CCHC"/>
</dbReference>
<protein>
    <submittedName>
        <fullName evidence="5">Uncharacterized protein LOC111435758 isoform X2</fullName>
    </submittedName>
</protein>
<feature type="compositionally biased region" description="Basic and acidic residues" evidence="2">
    <location>
        <begin position="314"/>
        <end position="334"/>
    </location>
</feature>
<dbReference type="AlphaFoldDB" id="A0A6J1EQW7"/>
<dbReference type="InterPro" id="IPR005162">
    <property type="entry name" value="Retrotrans_gag_dom"/>
</dbReference>
<evidence type="ECO:0000256" key="1">
    <source>
        <dbReference type="PROSITE-ProRule" id="PRU00047"/>
    </source>
</evidence>
<feature type="domain" description="CCHC-type" evidence="3">
    <location>
        <begin position="372"/>
        <end position="385"/>
    </location>
</feature>
<dbReference type="GeneID" id="111435758"/>
<dbReference type="Pfam" id="PF03732">
    <property type="entry name" value="Retrotrans_gag"/>
    <property type="match status" value="1"/>
</dbReference>
<proteinExistence type="predicted"/>
<dbReference type="GO" id="GO:0003676">
    <property type="term" value="F:nucleic acid binding"/>
    <property type="evidence" value="ECO:0007669"/>
    <property type="project" value="InterPro"/>
</dbReference>
<organism evidence="4 5">
    <name type="scientific">Cucurbita moschata</name>
    <name type="common">Winter crookneck squash</name>
    <name type="synonym">Cucurbita pepo var. moschata</name>
    <dbReference type="NCBI Taxonomy" id="3662"/>
    <lineage>
        <taxon>Eukaryota</taxon>
        <taxon>Viridiplantae</taxon>
        <taxon>Streptophyta</taxon>
        <taxon>Embryophyta</taxon>
        <taxon>Tracheophyta</taxon>
        <taxon>Spermatophyta</taxon>
        <taxon>Magnoliopsida</taxon>
        <taxon>eudicotyledons</taxon>
        <taxon>Gunneridae</taxon>
        <taxon>Pentapetalae</taxon>
        <taxon>rosids</taxon>
        <taxon>fabids</taxon>
        <taxon>Cucurbitales</taxon>
        <taxon>Cucurbitaceae</taxon>
        <taxon>Cucurbiteae</taxon>
        <taxon>Cucurbita</taxon>
    </lineage>
</organism>
<reference evidence="5" key="1">
    <citation type="submission" date="2025-08" db="UniProtKB">
        <authorList>
            <consortium name="RefSeq"/>
        </authorList>
    </citation>
    <scope>IDENTIFICATION</scope>
    <source>
        <tissue evidence="5">Young leaves</tissue>
    </source>
</reference>
<evidence type="ECO:0000256" key="2">
    <source>
        <dbReference type="SAM" id="MobiDB-lite"/>
    </source>
</evidence>
<keyword evidence="1" id="KW-0862">Zinc</keyword>
<keyword evidence="4" id="KW-1185">Reference proteome</keyword>
<keyword evidence="1" id="KW-0863">Zinc-finger</keyword>
<feature type="region of interest" description="Disordered" evidence="2">
    <location>
        <begin position="35"/>
        <end position="79"/>
    </location>
</feature>